<evidence type="ECO:0000256" key="1">
    <source>
        <dbReference type="SAM" id="Phobius"/>
    </source>
</evidence>
<feature type="transmembrane region" description="Helical" evidence="1">
    <location>
        <begin position="322"/>
        <end position="341"/>
    </location>
</feature>
<keyword evidence="1" id="KW-1133">Transmembrane helix</keyword>
<feature type="transmembrane region" description="Helical" evidence="1">
    <location>
        <begin position="395"/>
        <end position="412"/>
    </location>
</feature>
<feature type="transmembrane region" description="Helical" evidence="1">
    <location>
        <begin position="299"/>
        <end position="316"/>
    </location>
</feature>
<name>A0AAX3LIM4_9ENTR</name>
<dbReference type="InterPro" id="IPR006726">
    <property type="entry name" value="PHBA_efflux_AaeB/fusaric-R"/>
</dbReference>
<dbReference type="GO" id="GO:0005886">
    <property type="term" value="C:plasma membrane"/>
    <property type="evidence" value="ECO:0007669"/>
    <property type="project" value="InterPro"/>
</dbReference>
<feature type="transmembrane region" description="Helical" evidence="1">
    <location>
        <begin position="59"/>
        <end position="76"/>
    </location>
</feature>
<feature type="transmembrane region" description="Helical" evidence="1">
    <location>
        <begin position="135"/>
        <end position="156"/>
    </location>
</feature>
<evidence type="ECO:0000313" key="3">
    <source>
        <dbReference type="Proteomes" id="UP001210538"/>
    </source>
</evidence>
<dbReference type="AlphaFoldDB" id="A0AAX3LIM4"/>
<keyword evidence="2" id="KW-0614">Plasmid</keyword>
<dbReference type="EMBL" id="CP116348">
    <property type="protein sequence ID" value="WCE15988.1"/>
    <property type="molecule type" value="Genomic_DNA"/>
</dbReference>
<evidence type="ECO:0000313" key="2">
    <source>
        <dbReference type="EMBL" id="WCE15988.1"/>
    </source>
</evidence>
<accession>A0AAX3LIM4</accession>
<keyword evidence="1" id="KW-0472">Membrane</keyword>
<keyword evidence="3" id="KW-1185">Reference proteome</keyword>
<dbReference type="Pfam" id="PF04632">
    <property type="entry name" value="FUSC"/>
    <property type="match status" value="2"/>
</dbReference>
<sequence>MKIPYDELRILSLVVAVYIIQLLAFCFNIDGGPTAVMSAIVVSQTFVGAQYLKARNRIAGTVLGIIVSFIAVYLFAEKEVYFIAFSLVWLTFMAMMVSLVPTDNSHLFQLGANTYAFVALPLIEDPSLAYFNLMSRSTGVFMGVTILVATSVLLFLKYSNYDIKSNVRVIYQKTFKIRRKVNAESPIEISEIKAYFSDISKMIINKTNARYEYGFGFKSVSAFKTFSLMSMMLFFYTNTLRHSLKIGGHISDNIKNDYLSIIRKALQCRGDMSKFSHEKLTVSSYFPEHKSFLQAVKRGARTFIVTSILLAIWYVSGWSAGHAMVSLGVVYMILLTSFPSPVSGGKDLVYGTLLGMVTGWFYIQFVYSFPYAYSTPALYFLAQLPVLILGGRWLFVGKTFLFGVTFMTTFYYGLQPSNTTVVTYATFMDNCLGAAVGLAITGLGISIIFPENRFIKSKNLINLTLRELIQVLKSKNMDMSAVILEMHDRLRLTSSLDGHTNDDFTVLANLASLYTIIYYVKEHGQGGETLPPLKKQLTLWFKTGHLTIDDQLTSYFERLIREQTGEAQRISMCTYNILQEIEEIYEK</sequence>
<feature type="transmembrane region" description="Helical" evidence="1">
    <location>
        <begin position="10"/>
        <end position="29"/>
    </location>
</feature>
<dbReference type="Proteomes" id="UP001210538">
    <property type="component" value="Plasmid unnamed1"/>
</dbReference>
<geneLocation type="plasmid" evidence="2 3">
    <name>unnamed1</name>
</geneLocation>
<keyword evidence="1" id="KW-0812">Transmembrane</keyword>
<proteinExistence type="predicted"/>
<feature type="transmembrane region" description="Helical" evidence="1">
    <location>
        <begin position="82"/>
        <end position="100"/>
    </location>
</feature>
<organism evidence="2 3">
    <name type="scientific">Enterobacter ludwigii</name>
    <dbReference type="NCBI Taxonomy" id="299767"/>
    <lineage>
        <taxon>Bacteria</taxon>
        <taxon>Pseudomonadati</taxon>
        <taxon>Pseudomonadota</taxon>
        <taxon>Gammaproteobacteria</taxon>
        <taxon>Enterobacterales</taxon>
        <taxon>Enterobacteriaceae</taxon>
        <taxon>Enterobacter</taxon>
        <taxon>Enterobacter cloacae complex</taxon>
    </lineage>
</organism>
<gene>
    <name evidence="2" type="ORF">PHA72_25520</name>
</gene>
<feature type="transmembrane region" description="Helical" evidence="1">
    <location>
        <begin position="371"/>
        <end position="388"/>
    </location>
</feature>
<dbReference type="RefSeq" id="WP_271661480.1">
    <property type="nucleotide sequence ID" value="NZ_CP116348.1"/>
</dbReference>
<feature type="transmembrane region" description="Helical" evidence="1">
    <location>
        <begin position="432"/>
        <end position="449"/>
    </location>
</feature>
<dbReference type="GO" id="GO:0022857">
    <property type="term" value="F:transmembrane transporter activity"/>
    <property type="evidence" value="ECO:0007669"/>
    <property type="project" value="InterPro"/>
</dbReference>
<reference evidence="2 3" key="1">
    <citation type="submission" date="2023-01" db="EMBL/GenBank/DDBJ databases">
        <title>Genome sequence resource and annotation of Enterobacter ludwigii, an economically important pathogen of seedling wilt with strawberry.</title>
        <authorList>
            <person name="Xie Y."/>
        </authorList>
    </citation>
    <scope>NUCLEOTIDE SEQUENCE [LARGE SCALE GENOMIC DNA]</scope>
    <source>
        <strain evidence="2 3">CM-TZ4</strain>
        <plasmid evidence="2 3">unnamed1</plasmid>
    </source>
</reference>
<protein>
    <submittedName>
        <fullName evidence="2">FUSC family protein</fullName>
    </submittedName>
</protein>